<keyword evidence="4" id="KW-1185">Reference proteome</keyword>
<dbReference type="PANTHER" id="PTHR47332:SF6">
    <property type="entry name" value="SET DOMAIN-CONTAINING PROTEIN"/>
    <property type="match status" value="1"/>
</dbReference>
<reference evidence="3" key="1">
    <citation type="journal article" date="2023" name="Mol. Phylogenet. Evol.">
        <title>Genome-scale phylogeny and comparative genomics of the fungal order Sordariales.</title>
        <authorList>
            <person name="Hensen N."/>
            <person name="Bonometti L."/>
            <person name="Westerberg I."/>
            <person name="Brannstrom I.O."/>
            <person name="Guillou S."/>
            <person name="Cros-Aarteil S."/>
            <person name="Calhoun S."/>
            <person name="Haridas S."/>
            <person name="Kuo A."/>
            <person name="Mondo S."/>
            <person name="Pangilinan J."/>
            <person name="Riley R."/>
            <person name="LaButti K."/>
            <person name="Andreopoulos B."/>
            <person name="Lipzen A."/>
            <person name="Chen C."/>
            <person name="Yan M."/>
            <person name="Daum C."/>
            <person name="Ng V."/>
            <person name="Clum A."/>
            <person name="Steindorff A."/>
            <person name="Ohm R.A."/>
            <person name="Martin F."/>
            <person name="Silar P."/>
            <person name="Natvig D.O."/>
            <person name="Lalanne C."/>
            <person name="Gautier V."/>
            <person name="Ament-Velasquez S.L."/>
            <person name="Kruys A."/>
            <person name="Hutchinson M.I."/>
            <person name="Powell A.J."/>
            <person name="Barry K."/>
            <person name="Miller A.N."/>
            <person name="Grigoriev I.V."/>
            <person name="Debuchy R."/>
            <person name="Gladieux P."/>
            <person name="Hiltunen Thoren M."/>
            <person name="Johannesson H."/>
        </authorList>
    </citation>
    <scope>NUCLEOTIDE SEQUENCE</scope>
    <source>
        <strain evidence="3">CBS 168.71</strain>
    </source>
</reference>
<dbReference type="InterPro" id="IPR011990">
    <property type="entry name" value="TPR-like_helical_dom_sf"/>
</dbReference>
<comment type="caution">
    <text evidence="3">The sequence shown here is derived from an EMBL/GenBank/DDBJ whole genome shotgun (WGS) entry which is preliminary data.</text>
</comment>
<dbReference type="InterPro" id="IPR053185">
    <property type="entry name" value="SET_domain_protein"/>
</dbReference>
<dbReference type="Pfam" id="PF00856">
    <property type="entry name" value="SET"/>
    <property type="match status" value="1"/>
</dbReference>
<dbReference type="InterPro" id="IPR001214">
    <property type="entry name" value="SET_dom"/>
</dbReference>
<feature type="domain" description="SET" evidence="2">
    <location>
        <begin position="121"/>
        <end position="266"/>
    </location>
</feature>
<dbReference type="PANTHER" id="PTHR47332">
    <property type="entry name" value="SET DOMAIN-CONTAINING PROTEIN 5"/>
    <property type="match status" value="1"/>
</dbReference>
<dbReference type="PROSITE" id="PS50280">
    <property type="entry name" value="SET"/>
    <property type="match status" value="1"/>
</dbReference>
<accession>A0AAE0LNY8</accession>
<dbReference type="CDD" id="cd20071">
    <property type="entry name" value="SET_SMYD"/>
    <property type="match status" value="1"/>
</dbReference>
<evidence type="ECO:0000259" key="2">
    <source>
        <dbReference type="PROSITE" id="PS50280"/>
    </source>
</evidence>
<dbReference type="RefSeq" id="XP_062655434.1">
    <property type="nucleotide sequence ID" value="XM_062800894.1"/>
</dbReference>
<dbReference type="SUPFAM" id="SSF82199">
    <property type="entry name" value="SET domain"/>
    <property type="match status" value="1"/>
</dbReference>
<dbReference type="EMBL" id="JAUEPN010000008">
    <property type="protein sequence ID" value="KAK3291920.1"/>
    <property type="molecule type" value="Genomic_DNA"/>
</dbReference>
<evidence type="ECO:0000313" key="4">
    <source>
        <dbReference type="Proteomes" id="UP001278766"/>
    </source>
</evidence>
<protein>
    <recommendedName>
        <fullName evidence="2">SET domain-containing protein</fullName>
    </recommendedName>
</protein>
<feature type="chain" id="PRO_5042025912" description="SET domain-containing protein" evidence="1">
    <location>
        <begin position="27"/>
        <end position="405"/>
    </location>
</feature>
<dbReference type="SMART" id="SM00317">
    <property type="entry name" value="SET"/>
    <property type="match status" value="1"/>
</dbReference>
<gene>
    <name evidence="3" type="ORF">B0H64DRAFT_329754</name>
</gene>
<evidence type="ECO:0000313" key="3">
    <source>
        <dbReference type="EMBL" id="KAK3291920.1"/>
    </source>
</evidence>
<feature type="signal peptide" evidence="1">
    <location>
        <begin position="1"/>
        <end position="26"/>
    </location>
</feature>
<sequence length="405" mass="44721">MPRNSKHHRALGLVTVLPLLFQAVLGHGSLHEHLASVPLTLRSVSLDVACPLPVDDNAVQSSPWTHPPQCEHTTDGTAKYCAYTNSHHGPRGWSIITTPETAANSASFLTQQLNTTSSRDAPYKMVDIPGKGKGLVATRPIKRHEEILLEHASMLVDLAFTVKVKATLGYRLLHAAVDRLSDPDSVRELGQTNGLAKDKVENILRTNAFHTPMDGVPHIALYPTVSRLNHACNPNSYTRPMPETLQISILAARDIAAGEEITHSYLPLGLPHPERTQKLHRQWGFTCTCALCSAPAASIAASDARRREIVRLRDEAVKAFQAGRPYAALRLTRQTAGLLEAAGDELRPLLGEQYENMARVYFVLGERGEMERYGRMALEVVEGVVREGELEGMWRRFEAEEGGRY</sequence>
<dbReference type="InterPro" id="IPR046341">
    <property type="entry name" value="SET_dom_sf"/>
</dbReference>
<name>A0AAE0LNY8_9PEZI</name>
<dbReference type="Gene3D" id="1.25.40.10">
    <property type="entry name" value="Tetratricopeptide repeat domain"/>
    <property type="match status" value="1"/>
</dbReference>
<keyword evidence="1" id="KW-0732">Signal</keyword>
<proteinExistence type="predicted"/>
<dbReference type="AlphaFoldDB" id="A0AAE0LNY8"/>
<organism evidence="3 4">
    <name type="scientific">Chaetomium fimeti</name>
    <dbReference type="NCBI Taxonomy" id="1854472"/>
    <lineage>
        <taxon>Eukaryota</taxon>
        <taxon>Fungi</taxon>
        <taxon>Dikarya</taxon>
        <taxon>Ascomycota</taxon>
        <taxon>Pezizomycotina</taxon>
        <taxon>Sordariomycetes</taxon>
        <taxon>Sordariomycetidae</taxon>
        <taxon>Sordariales</taxon>
        <taxon>Chaetomiaceae</taxon>
        <taxon>Chaetomium</taxon>
    </lineage>
</organism>
<reference evidence="3" key="2">
    <citation type="submission" date="2023-06" db="EMBL/GenBank/DDBJ databases">
        <authorList>
            <consortium name="Lawrence Berkeley National Laboratory"/>
            <person name="Haridas S."/>
            <person name="Hensen N."/>
            <person name="Bonometti L."/>
            <person name="Westerberg I."/>
            <person name="Brannstrom I.O."/>
            <person name="Guillou S."/>
            <person name="Cros-Aarteil S."/>
            <person name="Calhoun S."/>
            <person name="Kuo A."/>
            <person name="Mondo S."/>
            <person name="Pangilinan J."/>
            <person name="Riley R."/>
            <person name="Labutti K."/>
            <person name="Andreopoulos B."/>
            <person name="Lipzen A."/>
            <person name="Chen C."/>
            <person name="Yanf M."/>
            <person name="Daum C."/>
            <person name="Ng V."/>
            <person name="Clum A."/>
            <person name="Steindorff A."/>
            <person name="Ohm R."/>
            <person name="Martin F."/>
            <person name="Silar P."/>
            <person name="Natvig D."/>
            <person name="Lalanne C."/>
            <person name="Gautier V."/>
            <person name="Ament-Velasquez S.L."/>
            <person name="Kruys A."/>
            <person name="Hutchinson M.I."/>
            <person name="Powell A.J."/>
            <person name="Barry K."/>
            <person name="Miller A.N."/>
            <person name="Grigoriev I.V."/>
            <person name="Debuchy R."/>
            <person name="Gladieux P."/>
            <person name="Thoren M.H."/>
            <person name="Johannesson H."/>
        </authorList>
    </citation>
    <scope>NUCLEOTIDE SEQUENCE</scope>
    <source>
        <strain evidence="3">CBS 168.71</strain>
    </source>
</reference>
<dbReference type="Proteomes" id="UP001278766">
    <property type="component" value="Unassembled WGS sequence"/>
</dbReference>
<dbReference type="Gene3D" id="2.170.270.10">
    <property type="entry name" value="SET domain"/>
    <property type="match status" value="1"/>
</dbReference>
<evidence type="ECO:0000256" key="1">
    <source>
        <dbReference type="SAM" id="SignalP"/>
    </source>
</evidence>
<dbReference type="GeneID" id="87837842"/>